<dbReference type="EMBL" id="JAGYWB010000004">
    <property type="protein sequence ID" value="KAI0524738.1"/>
    <property type="molecule type" value="Genomic_DNA"/>
</dbReference>
<dbReference type="GO" id="GO:0009506">
    <property type="term" value="C:plasmodesma"/>
    <property type="evidence" value="ECO:0007669"/>
    <property type="project" value="UniProtKB-ARBA"/>
</dbReference>
<evidence type="ECO:0000313" key="4">
    <source>
        <dbReference type="EMBL" id="KAI0524738.1"/>
    </source>
</evidence>
<dbReference type="InterPro" id="IPR012946">
    <property type="entry name" value="X8"/>
</dbReference>
<evidence type="ECO:0000256" key="1">
    <source>
        <dbReference type="ARBA" id="ARBA00022729"/>
    </source>
</evidence>
<dbReference type="Pfam" id="PF07983">
    <property type="entry name" value="X8"/>
    <property type="match status" value="1"/>
</dbReference>
<accession>A0A8T3C5A8</accession>
<dbReference type="Proteomes" id="UP000829196">
    <property type="component" value="Unassembled WGS sequence"/>
</dbReference>
<dbReference type="SMR" id="A0A8T3C5A8"/>
<protein>
    <recommendedName>
        <fullName evidence="3">X8 domain-containing protein</fullName>
    </recommendedName>
</protein>
<gene>
    <name evidence="4" type="ORF">KFK09_004122</name>
</gene>
<sequence length="262" mass="27636">MGLMDVKSLIFITSFLLSGTLSKEQKLSKSSATSLLREGNSRMPGRMLFHDNEMEPFDAMPNMDVATPMAGVPVFNPSNPAATTMPTYNPNPTTPTMTPSTPTMMPGNPYTVPGMGTPMLSSGQSWCVASPTASQTALQVALDYACGYGGADCSEIQAGANCYNPNTVKDHASYAFNSYYQKNPIPTSCDFGGTATITNVNPSTSTCQYPSTSMSSSVPNTTIPTGSSIYGSVPPDSASSEHILRTVPLTVTLACFLILMGQ</sequence>
<reference evidence="4" key="1">
    <citation type="journal article" date="2022" name="Front. Genet.">
        <title>Chromosome-Scale Assembly of the Dendrobium nobile Genome Provides Insights Into the Molecular Mechanism of the Biosynthesis of the Medicinal Active Ingredient of Dendrobium.</title>
        <authorList>
            <person name="Xu Q."/>
            <person name="Niu S.-C."/>
            <person name="Li K.-L."/>
            <person name="Zheng P.-J."/>
            <person name="Zhang X.-J."/>
            <person name="Jia Y."/>
            <person name="Liu Y."/>
            <person name="Niu Y.-X."/>
            <person name="Yu L.-H."/>
            <person name="Chen D.-F."/>
            <person name="Zhang G.-Q."/>
        </authorList>
    </citation>
    <scope>NUCLEOTIDE SEQUENCE</scope>
    <source>
        <tissue evidence="4">Leaf</tissue>
    </source>
</reference>
<dbReference type="OrthoDB" id="1073427at2759"/>
<dbReference type="Gene3D" id="1.20.58.1040">
    <property type="match status" value="1"/>
</dbReference>
<dbReference type="PANTHER" id="PTHR31044">
    <property type="entry name" value="BETA-1,3 GLUCANASE"/>
    <property type="match status" value="1"/>
</dbReference>
<evidence type="ECO:0000259" key="3">
    <source>
        <dbReference type="SMART" id="SM00768"/>
    </source>
</evidence>
<keyword evidence="1 2" id="KW-0732">Signal</keyword>
<keyword evidence="5" id="KW-1185">Reference proteome</keyword>
<dbReference type="InterPro" id="IPR044788">
    <property type="entry name" value="X8_dom_prot"/>
</dbReference>
<feature type="chain" id="PRO_5035942568" description="X8 domain-containing protein" evidence="2">
    <location>
        <begin position="23"/>
        <end position="262"/>
    </location>
</feature>
<comment type="caution">
    <text evidence="4">The sequence shown here is derived from an EMBL/GenBank/DDBJ whole genome shotgun (WGS) entry which is preliminary data.</text>
</comment>
<feature type="signal peptide" evidence="2">
    <location>
        <begin position="1"/>
        <end position="22"/>
    </location>
</feature>
<organism evidence="4 5">
    <name type="scientific">Dendrobium nobile</name>
    <name type="common">Orchid</name>
    <dbReference type="NCBI Taxonomy" id="94219"/>
    <lineage>
        <taxon>Eukaryota</taxon>
        <taxon>Viridiplantae</taxon>
        <taxon>Streptophyta</taxon>
        <taxon>Embryophyta</taxon>
        <taxon>Tracheophyta</taxon>
        <taxon>Spermatophyta</taxon>
        <taxon>Magnoliopsida</taxon>
        <taxon>Liliopsida</taxon>
        <taxon>Asparagales</taxon>
        <taxon>Orchidaceae</taxon>
        <taxon>Epidendroideae</taxon>
        <taxon>Malaxideae</taxon>
        <taxon>Dendrobiinae</taxon>
        <taxon>Dendrobium</taxon>
    </lineage>
</organism>
<dbReference type="SMART" id="SM00768">
    <property type="entry name" value="X8"/>
    <property type="match status" value="1"/>
</dbReference>
<dbReference type="FunFam" id="1.20.58.1040:FF:000007">
    <property type="entry name" value="PLASMODESMATA CALLOSE-BINDING PROTEIN 2"/>
    <property type="match status" value="1"/>
</dbReference>
<feature type="domain" description="X8" evidence="3">
    <location>
        <begin position="125"/>
        <end position="209"/>
    </location>
</feature>
<dbReference type="PANTHER" id="PTHR31044:SF52">
    <property type="entry name" value="OS01G0631500 PROTEIN"/>
    <property type="match status" value="1"/>
</dbReference>
<evidence type="ECO:0000256" key="2">
    <source>
        <dbReference type="SAM" id="SignalP"/>
    </source>
</evidence>
<dbReference type="AlphaFoldDB" id="A0A8T3C5A8"/>
<name>A0A8T3C5A8_DENNO</name>
<proteinExistence type="predicted"/>
<evidence type="ECO:0000313" key="5">
    <source>
        <dbReference type="Proteomes" id="UP000829196"/>
    </source>
</evidence>